<dbReference type="SMART" id="SM00033">
    <property type="entry name" value="CH"/>
    <property type="match status" value="1"/>
</dbReference>
<comment type="caution">
    <text evidence="4">The sequence shown here is derived from an EMBL/GenBank/DDBJ whole genome shotgun (WGS) entry which is preliminary data.</text>
</comment>
<dbReference type="PROSITE" id="PS50021">
    <property type="entry name" value="CH"/>
    <property type="match status" value="2"/>
</dbReference>
<proteinExistence type="predicted"/>
<evidence type="ECO:0000259" key="3">
    <source>
        <dbReference type="PROSITE" id="PS50021"/>
    </source>
</evidence>
<evidence type="ECO:0000256" key="2">
    <source>
        <dbReference type="ARBA" id="ARBA00023203"/>
    </source>
</evidence>
<keyword evidence="1" id="KW-0677">Repeat</keyword>
<dbReference type="PANTHER" id="PTHR11915">
    <property type="entry name" value="SPECTRIN/FILAMIN RELATED CYTOSKELETAL PROTEIN"/>
    <property type="match status" value="1"/>
</dbReference>
<dbReference type="InterPro" id="IPR001715">
    <property type="entry name" value="CH_dom"/>
</dbReference>
<dbReference type="FunFam" id="1.10.418.10:FF:000001">
    <property type="entry name" value="Actinin alpha 1"/>
    <property type="match status" value="1"/>
</dbReference>
<sequence length="588" mass="68885">MRIHCLENVDKSLNFLAQHKFHLENIGAHDIVDGNPRIILGLLWILILRFQIDDITILERVDGAGPRQRETRRFSRDALLLWCQIKTAGYQNVHIKDFSTSWSNGLALNALIHKHRPDLIDFNRLSPSDPLANLELACHTAETMLNIPRLFDPEDICVEYPDERSIITYVSQYYHYFSKLKSSAVRARRIKHILSQIQDFMDNAKRYENLASNLLAWIRRTIDHLNNRDFAQSLEGVQRQFTSFSKYRTIEKPPRFAEKGNLEIELFTLQNRMRIANMYAFVPIGALSVAKLNEAWEMLEKSEHHRELALREELLRQERLNQLALRFHKKATMRISWILENKKLMVQGNFGSEIISLQAALKKHEALEADVYTYFDRIQAVHLIAAELEKGSYSEISSVLSRRNEVESLWQQLLSIMKERRERLELKIKYQKEFSEANHLLKTIEYLTNRIHSEEGIESDQFASMTDLLQRQEIIEADIRALHHSILLLAEQSNATILRAKTFDTRTISADVVRENENLLQDNYTKLVGLAEARRTRLERMSLRYQILNEVASERNWLEEKINVLQHLGLPHDLNSAERFVRQHHTLQ</sequence>
<feature type="domain" description="Calponin-homology (CH)" evidence="3">
    <location>
        <begin position="1"/>
        <end position="51"/>
    </location>
</feature>
<evidence type="ECO:0000256" key="1">
    <source>
        <dbReference type="ARBA" id="ARBA00022737"/>
    </source>
</evidence>
<dbReference type="Pfam" id="PF00435">
    <property type="entry name" value="Spectrin"/>
    <property type="match status" value="2"/>
</dbReference>
<feature type="non-terminal residue" evidence="4">
    <location>
        <position position="588"/>
    </location>
</feature>
<accession>A0A3S5AT98</accession>
<dbReference type="SUPFAM" id="SSF47576">
    <property type="entry name" value="Calponin-homology domain, CH-domain"/>
    <property type="match status" value="1"/>
</dbReference>
<dbReference type="Pfam" id="PF00307">
    <property type="entry name" value="CH"/>
    <property type="match status" value="2"/>
</dbReference>
<dbReference type="SUPFAM" id="SSF46966">
    <property type="entry name" value="Spectrin repeat"/>
    <property type="match status" value="4"/>
</dbReference>
<dbReference type="PROSITE" id="PS00020">
    <property type="entry name" value="ACTININ_2"/>
    <property type="match status" value="1"/>
</dbReference>
<keyword evidence="2" id="KW-0009">Actin-binding</keyword>
<evidence type="ECO:0000313" key="5">
    <source>
        <dbReference type="Proteomes" id="UP000784294"/>
    </source>
</evidence>
<dbReference type="AlphaFoldDB" id="A0A3S5AT98"/>
<dbReference type="Proteomes" id="UP000784294">
    <property type="component" value="Unassembled WGS sequence"/>
</dbReference>
<organism evidence="4 5">
    <name type="scientific">Protopolystoma xenopodis</name>
    <dbReference type="NCBI Taxonomy" id="117903"/>
    <lineage>
        <taxon>Eukaryota</taxon>
        <taxon>Metazoa</taxon>
        <taxon>Spiralia</taxon>
        <taxon>Lophotrochozoa</taxon>
        <taxon>Platyhelminthes</taxon>
        <taxon>Monogenea</taxon>
        <taxon>Polyopisthocotylea</taxon>
        <taxon>Polystomatidea</taxon>
        <taxon>Polystomatidae</taxon>
        <taxon>Protopolystoma</taxon>
    </lineage>
</organism>
<name>A0A3S5AT98_9PLAT</name>
<dbReference type="InterPro" id="IPR002017">
    <property type="entry name" value="Spectrin_repeat"/>
</dbReference>
<protein>
    <recommendedName>
        <fullName evidence="3">Calponin-homology (CH) domain-containing protein</fullName>
    </recommendedName>
</protein>
<dbReference type="EMBL" id="CAAALY010068814">
    <property type="protein sequence ID" value="VEL24647.1"/>
    <property type="molecule type" value="Genomic_DNA"/>
</dbReference>
<feature type="domain" description="Calponin-homology (CH)" evidence="3">
    <location>
        <begin position="73"/>
        <end position="178"/>
    </location>
</feature>
<dbReference type="InterPro" id="IPR036872">
    <property type="entry name" value="CH_dom_sf"/>
</dbReference>
<keyword evidence="5" id="KW-1185">Reference proteome</keyword>
<reference evidence="4" key="1">
    <citation type="submission" date="2018-11" db="EMBL/GenBank/DDBJ databases">
        <authorList>
            <consortium name="Pathogen Informatics"/>
        </authorList>
    </citation>
    <scope>NUCLEOTIDE SEQUENCE</scope>
</reference>
<dbReference type="InterPro" id="IPR001589">
    <property type="entry name" value="Actinin_actin-bd_CS"/>
</dbReference>
<dbReference type="OrthoDB" id="18853at2759"/>
<dbReference type="Gene3D" id="1.20.58.60">
    <property type="match status" value="3"/>
</dbReference>
<evidence type="ECO:0000313" key="4">
    <source>
        <dbReference type="EMBL" id="VEL24647.1"/>
    </source>
</evidence>
<dbReference type="GO" id="GO:0003779">
    <property type="term" value="F:actin binding"/>
    <property type="evidence" value="ECO:0007669"/>
    <property type="project" value="UniProtKB-KW"/>
</dbReference>
<gene>
    <name evidence="4" type="ORF">PXEA_LOCUS18087</name>
</gene>
<dbReference type="Gene3D" id="1.10.418.10">
    <property type="entry name" value="Calponin-like domain"/>
    <property type="match status" value="2"/>
</dbReference>
<dbReference type="FunFam" id="1.10.418.10:FF:000089">
    <property type="entry name" value="Spectrin beta chain"/>
    <property type="match status" value="1"/>
</dbReference>
<dbReference type="SMART" id="SM00150">
    <property type="entry name" value="SPEC"/>
    <property type="match status" value="3"/>
</dbReference>
<dbReference type="CDD" id="cd00176">
    <property type="entry name" value="SPEC"/>
    <property type="match status" value="2"/>
</dbReference>
<dbReference type="InterPro" id="IPR018159">
    <property type="entry name" value="Spectrin/alpha-actinin"/>
</dbReference>